<dbReference type="PANTHER" id="PTHR47723:SF19">
    <property type="entry name" value="POLYNUCLEOTIDYL TRANSFERASE, RIBONUCLEASE H-LIKE SUPERFAMILY PROTEIN"/>
    <property type="match status" value="1"/>
</dbReference>
<feature type="domain" description="TF-B3" evidence="7">
    <location>
        <begin position="187"/>
        <end position="242"/>
    </location>
</feature>
<dbReference type="STRING" id="93759.A0A1R3KN67"/>
<dbReference type="CDD" id="cd10017">
    <property type="entry name" value="B3_DNA"/>
    <property type="match status" value="1"/>
</dbReference>
<dbReference type="SUPFAM" id="SSF53098">
    <property type="entry name" value="Ribonuclease H-like"/>
    <property type="match status" value="1"/>
</dbReference>
<evidence type="ECO:0000256" key="1">
    <source>
        <dbReference type="ARBA" id="ARBA00004123"/>
    </source>
</evidence>
<organism evidence="8 9">
    <name type="scientific">Corchorus olitorius</name>
    <dbReference type="NCBI Taxonomy" id="93759"/>
    <lineage>
        <taxon>Eukaryota</taxon>
        <taxon>Viridiplantae</taxon>
        <taxon>Streptophyta</taxon>
        <taxon>Embryophyta</taxon>
        <taxon>Tracheophyta</taxon>
        <taxon>Spermatophyta</taxon>
        <taxon>Magnoliopsida</taxon>
        <taxon>eudicotyledons</taxon>
        <taxon>Gunneridae</taxon>
        <taxon>Pentapetalae</taxon>
        <taxon>rosids</taxon>
        <taxon>malvids</taxon>
        <taxon>Malvales</taxon>
        <taxon>Malvaceae</taxon>
        <taxon>Grewioideae</taxon>
        <taxon>Apeibeae</taxon>
        <taxon>Corchorus</taxon>
    </lineage>
</organism>
<feature type="compositionally biased region" description="Polar residues" evidence="6">
    <location>
        <begin position="283"/>
        <end position="293"/>
    </location>
</feature>
<dbReference type="PANTHER" id="PTHR47723">
    <property type="entry name" value="OS05G0353850 PROTEIN"/>
    <property type="match status" value="1"/>
</dbReference>
<comment type="caution">
    <text evidence="8">The sequence shown here is derived from an EMBL/GenBank/DDBJ whole genome shotgun (WGS) entry which is preliminary data.</text>
</comment>
<dbReference type="Gene3D" id="2.40.330.10">
    <property type="entry name" value="DNA-binding pseudobarrel domain"/>
    <property type="match status" value="1"/>
</dbReference>
<keyword evidence="4" id="KW-0804">Transcription</keyword>
<evidence type="ECO:0000313" key="9">
    <source>
        <dbReference type="Proteomes" id="UP000187203"/>
    </source>
</evidence>
<protein>
    <recommendedName>
        <fullName evidence="7">TF-B3 domain-containing protein</fullName>
    </recommendedName>
</protein>
<dbReference type="InterPro" id="IPR012337">
    <property type="entry name" value="RNaseH-like_sf"/>
</dbReference>
<dbReference type="InterPro" id="IPR053151">
    <property type="entry name" value="RNase_H-like"/>
</dbReference>
<evidence type="ECO:0000256" key="3">
    <source>
        <dbReference type="ARBA" id="ARBA00023125"/>
    </source>
</evidence>
<accession>A0A1R3KN67</accession>
<dbReference type="PROSITE" id="PS50863">
    <property type="entry name" value="B3"/>
    <property type="match status" value="1"/>
</dbReference>
<dbReference type="OrthoDB" id="1906820at2759"/>
<evidence type="ECO:0000256" key="5">
    <source>
        <dbReference type="ARBA" id="ARBA00023242"/>
    </source>
</evidence>
<dbReference type="Proteomes" id="UP000187203">
    <property type="component" value="Unassembled WGS sequence"/>
</dbReference>
<sequence>MGILVSIQKAAAINMKELQQWEKPEVNWCKANCDAAFCKETGYAGIGVVIRNSDAEVVGGLAERYKVCSSLIAEGIAVRNGLKVAKQMRIHKIVVEIDSQVLAQSVERSGDTHWEIDNIAHDIRALMKDFEDCRFRWIARSANKAADWLSQQSKKGMCISNWRIPRKFVRKHGRELSGAVQLTVPDWDVTLGVEVAKSDNGEVWLGKGWQQFCEHYDLKTGYFLVFDYQEDGSFQVLPFDLSRAAETEYPYISDSEEAIAKPEEINVSAEILKVKEEPKDSNSFNIGILNQSPPDHGKTSTSDESKFMHAISISISTCDF</sequence>
<dbReference type="GO" id="GO:0003677">
    <property type="term" value="F:DNA binding"/>
    <property type="evidence" value="ECO:0007669"/>
    <property type="project" value="UniProtKB-KW"/>
</dbReference>
<feature type="region of interest" description="Disordered" evidence="6">
    <location>
        <begin position="283"/>
        <end position="303"/>
    </location>
</feature>
<gene>
    <name evidence="8" type="ORF">COLO4_06385</name>
</gene>
<dbReference type="EMBL" id="AWUE01012671">
    <property type="protein sequence ID" value="OMP08526.1"/>
    <property type="molecule type" value="Genomic_DNA"/>
</dbReference>
<evidence type="ECO:0000256" key="2">
    <source>
        <dbReference type="ARBA" id="ARBA00023015"/>
    </source>
</evidence>
<reference evidence="9" key="1">
    <citation type="submission" date="2013-09" db="EMBL/GenBank/DDBJ databases">
        <title>Corchorus olitorius genome sequencing.</title>
        <authorList>
            <person name="Alam M."/>
            <person name="Haque M.S."/>
            <person name="Islam M.S."/>
            <person name="Emdad E.M."/>
            <person name="Islam M.M."/>
            <person name="Ahmed B."/>
            <person name="Halim A."/>
            <person name="Hossen Q.M.M."/>
            <person name="Hossain M.Z."/>
            <person name="Ahmed R."/>
            <person name="Khan M.M."/>
            <person name="Islam R."/>
            <person name="Rashid M.M."/>
            <person name="Khan S.A."/>
            <person name="Rahman M.S."/>
            <person name="Alam M."/>
            <person name="Yahiya A.S."/>
            <person name="Khan M.S."/>
            <person name="Azam M.S."/>
            <person name="Haque T."/>
            <person name="Lashkar M.Z.H."/>
            <person name="Akhand A.I."/>
            <person name="Morshed G."/>
            <person name="Roy S."/>
            <person name="Uddin K.S."/>
            <person name="Rabeya T."/>
            <person name="Hossain A.S."/>
            <person name="Chowdhury A."/>
            <person name="Snigdha A.R."/>
            <person name="Mortoza M.S."/>
            <person name="Matin S.A."/>
            <person name="Hoque S.M.E."/>
            <person name="Islam M.K."/>
            <person name="Roy D.K."/>
            <person name="Haider R."/>
            <person name="Moosa M.M."/>
            <person name="Elias S.M."/>
            <person name="Hasan A.M."/>
            <person name="Jahan S."/>
            <person name="Shafiuddin M."/>
            <person name="Mahmood N."/>
            <person name="Shommy N.S."/>
        </authorList>
    </citation>
    <scope>NUCLEOTIDE SEQUENCE [LARGE SCALE GENOMIC DNA]</scope>
    <source>
        <strain evidence="9">cv. O-4</strain>
    </source>
</reference>
<evidence type="ECO:0000259" key="7">
    <source>
        <dbReference type="PROSITE" id="PS50863"/>
    </source>
</evidence>
<name>A0A1R3KN67_9ROSI</name>
<dbReference type="SUPFAM" id="SSF101936">
    <property type="entry name" value="DNA-binding pseudobarrel domain"/>
    <property type="match status" value="1"/>
</dbReference>
<dbReference type="InterPro" id="IPR044730">
    <property type="entry name" value="RNase_H-like_dom_plant"/>
</dbReference>
<dbReference type="Gene3D" id="3.30.420.10">
    <property type="entry name" value="Ribonuclease H-like superfamily/Ribonuclease H"/>
    <property type="match status" value="1"/>
</dbReference>
<dbReference type="InterPro" id="IPR036397">
    <property type="entry name" value="RNaseH_sf"/>
</dbReference>
<dbReference type="Pfam" id="PF13456">
    <property type="entry name" value="RVT_3"/>
    <property type="match status" value="1"/>
</dbReference>
<dbReference type="GO" id="GO:0004523">
    <property type="term" value="F:RNA-DNA hybrid ribonuclease activity"/>
    <property type="evidence" value="ECO:0007669"/>
    <property type="project" value="InterPro"/>
</dbReference>
<dbReference type="GO" id="GO:0005634">
    <property type="term" value="C:nucleus"/>
    <property type="evidence" value="ECO:0007669"/>
    <property type="project" value="UniProtKB-SubCell"/>
</dbReference>
<comment type="subcellular location">
    <subcellularLocation>
        <location evidence="1">Nucleus</location>
    </subcellularLocation>
</comment>
<dbReference type="AlphaFoldDB" id="A0A1R3KN67"/>
<dbReference type="Pfam" id="PF02362">
    <property type="entry name" value="B3"/>
    <property type="match status" value="1"/>
</dbReference>
<keyword evidence="5" id="KW-0539">Nucleus</keyword>
<evidence type="ECO:0000256" key="4">
    <source>
        <dbReference type="ARBA" id="ARBA00023163"/>
    </source>
</evidence>
<keyword evidence="2" id="KW-0805">Transcription regulation</keyword>
<dbReference type="InterPro" id="IPR003340">
    <property type="entry name" value="B3_DNA-bd"/>
</dbReference>
<dbReference type="InterPro" id="IPR015300">
    <property type="entry name" value="DNA-bd_pseudobarrel_sf"/>
</dbReference>
<dbReference type="SMART" id="SM01019">
    <property type="entry name" value="B3"/>
    <property type="match status" value="1"/>
</dbReference>
<evidence type="ECO:0000313" key="8">
    <source>
        <dbReference type="EMBL" id="OMP08526.1"/>
    </source>
</evidence>
<dbReference type="InterPro" id="IPR002156">
    <property type="entry name" value="RNaseH_domain"/>
</dbReference>
<keyword evidence="3" id="KW-0238">DNA-binding</keyword>
<proteinExistence type="predicted"/>
<keyword evidence="9" id="KW-1185">Reference proteome</keyword>
<evidence type="ECO:0000256" key="6">
    <source>
        <dbReference type="SAM" id="MobiDB-lite"/>
    </source>
</evidence>
<dbReference type="CDD" id="cd06222">
    <property type="entry name" value="RNase_H_like"/>
    <property type="match status" value="1"/>
</dbReference>